<sequence length="254" mass="28429">MELAYFFRDRVEVQALVVDIMELMNECALLADDMMLATKSNSRVMIGCIGKDSCHDHGHGEVRSVAVLRQTDLLNWPETIAVPVEQCGAAISWKATFSKAWVRTSDVCFCTAGAVILLVLNHAVDFLHFAQRIIVEATLGMMEKLMESSTSANKVEDALGWLITRQPCFEMPLPEQSSGRLMPVARRKKRSTGRLMPVARRKKRSNGRLKLYEEALRAQNPLSAIRPIDPDADTEVAARQDLEKVMEWPPVFGA</sequence>
<organism evidence="1 2">
    <name type="scientific">Symbiodinium microadriaticum</name>
    <name type="common">Dinoflagellate</name>
    <name type="synonym">Zooxanthella microadriatica</name>
    <dbReference type="NCBI Taxonomy" id="2951"/>
    <lineage>
        <taxon>Eukaryota</taxon>
        <taxon>Sar</taxon>
        <taxon>Alveolata</taxon>
        <taxon>Dinophyceae</taxon>
        <taxon>Suessiales</taxon>
        <taxon>Symbiodiniaceae</taxon>
        <taxon>Symbiodinium</taxon>
    </lineage>
</organism>
<comment type="caution">
    <text evidence="1">The sequence shown here is derived from an EMBL/GenBank/DDBJ whole genome shotgun (WGS) entry which is preliminary data.</text>
</comment>
<proteinExistence type="predicted"/>
<dbReference type="AlphaFoldDB" id="A0A1Q9DNN1"/>
<dbReference type="OrthoDB" id="10283475at2759"/>
<protein>
    <submittedName>
        <fullName evidence="1">Uncharacterized protein</fullName>
    </submittedName>
</protein>
<dbReference type="EMBL" id="LSRX01000455">
    <property type="protein sequence ID" value="OLP96787.1"/>
    <property type="molecule type" value="Genomic_DNA"/>
</dbReference>
<evidence type="ECO:0000313" key="2">
    <source>
        <dbReference type="Proteomes" id="UP000186817"/>
    </source>
</evidence>
<reference evidence="1 2" key="1">
    <citation type="submission" date="2016-02" db="EMBL/GenBank/DDBJ databases">
        <title>Genome analysis of coral dinoflagellate symbionts highlights evolutionary adaptations to a symbiotic lifestyle.</title>
        <authorList>
            <person name="Aranda M."/>
            <person name="Li Y."/>
            <person name="Liew Y.J."/>
            <person name="Baumgarten S."/>
            <person name="Simakov O."/>
            <person name="Wilson M."/>
            <person name="Piel J."/>
            <person name="Ashoor H."/>
            <person name="Bougouffa S."/>
            <person name="Bajic V.B."/>
            <person name="Ryu T."/>
            <person name="Ravasi T."/>
            <person name="Bayer T."/>
            <person name="Micklem G."/>
            <person name="Kim H."/>
            <person name="Bhak J."/>
            <person name="Lajeunesse T.C."/>
            <person name="Voolstra C.R."/>
        </authorList>
    </citation>
    <scope>NUCLEOTIDE SEQUENCE [LARGE SCALE GENOMIC DNA]</scope>
    <source>
        <strain evidence="1 2">CCMP2467</strain>
    </source>
</reference>
<evidence type="ECO:0000313" key="1">
    <source>
        <dbReference type="EMBL" id="OLP96787.1"/>
    </source>
</evidence>
<accession>A0A1Q9DNN1</accession>
<name>A0A1Q9DNN1_SYMMI</name>
<gene>
    <name evidence="1" type="ORF">AK812_SmicGene20920</name>
</gene>
<keyword evidence="2" id="KW-1185">Reference proteome</keyword>
<dbReference type="Proteomes" id="UP000186817">
    <property type="component" value="Unassembled WGS sequence"/>
</dbReference>